<evidence type="ECO:0000313" key="1">
    <source>
        <dbReference type="EMBL" id="APZ52890.1"/>
    </source>
</evidence>
<dbReference type="AlphaFoldDB" id="A0A1P8UU24"/>
<name>A0A1P8UU24_9RHOB</name>
<dbReference type="KEGG" id="paby:Ga0080574_TMP2556"/>
<dbReference type="EMBL" id="CP015093">
    <property type="protein sequence ID" value="APZ52890.1"/>
    <property type="molecule type" value="Genomic_DNA"/>
</dbReference>
<protein>
    <submittedName>
        <fullName evidence="1">5-dehydro-4-deoxyglucarate dehydratase</fullName>
    </submittedName>
</protein>
<gene>
    <name evidence="1" type="ORF">Ga0080574_TMP2556</name>
</gene>
<proteinExistence type="predicted"/>
<sequence length="39" mass="4102">MHFVCESTAPGYAVSLVKAGVRLQGFETGPVRAPLVDPT</sequence>
<evidence type="ECO:0000313" key="2">
    <source>
        <dbReference type="Proteomes" id="UP000187059"/>
    </source>
</evidence>
<organism evidence="1 2">
    <name type="scientific">Salipiger abyssi</name>
    <dbReference type="NCBI Taxonomy" id="1250539"/>
    <lineage>
        <taxon>Bacteria</taxon>
        <taxon>Pseudomonadati</taxon>
        <taxon>Pseudomonadota</taxon>
        <taxon>Alphaproteobacteria</taxon>
        <taxon>Rhodobacterales</taxon>
        <taxon>Roseobacteraceae</taxon>
        <taxon>Salipiger</taxon>
    </lineage>
</organism>
<reference evidence="1 2" key="1">
    <citation type="submission" date="2016-04" db="EMBL/GenBank/DDBJ databases">
        <title>Deep-sea bacteria in the southern Pacific.</title>
        <authorList>
            <person name="Tang K."/>
        </authorList>
    </citation>
    <scope>NUCLEOTIDE SEQUENCE [LARGE SCALE GENOMIC DNA]</scope>
    <source>
        <strain evidence="1 2">JLT2014</strain>
    </source>
</reference>
<dbReference type="Proteomes" id="UP000187059">
    <property type="component" value="Chromosome"/>
</dbReference>
<keyword evidence="2" id="KW-1185">Reference proteome</keyword>
<accession>A0A1P8UU24</accession>